<dbReference type="Proteomes" id="UP000643810">
    <property type="component" value="Unassembled WGS sequence"/>
</dbReference>
<keyword evidence="3" id="KW-1185">Reference proteome</keyword>
<organism evidence="2 3">
    <name type="scientific">Roseburia lenta</name>
    <dbReference type="NCBI Taxonomy" id="2763061"/>
    <lineage>
        <taxon>Bacteria</taxon>
        <taxon>Bacillati</taxon>
        <taxon>Bacillota</taxon>
        <taxon>Clostridia</taxon>
        <taxon>Lachnospirales</taxon>
        <taxon>Lachnospiraceae</taxon>
        <taxon>Roseburia</taxon>
    </lineage>
</organism>
<evidence type="ECO:0000313" key="2">
    <source>
        <dbReference type="EMBL" id="MBC5686453.1"/>
    </source>
</evidence>
<proteinExistence type="predicted"/>
<dbReference type="RefSeq" id="WP_118534894.1">
    <property type="nucleotide sequence ID" value="NZ_JACOPG010000002.1"/>
</dbReference>
<name>A0ABR7GG74_9FIRM</name>
<dbReference type="Pfam" id="PF18975">
    <property type="entry name" value="DUF5711"/>
    <property type="match status" value="1"/>
</dbReference>
<sequence length="406" mass="45796">MAEDNAVVSAKGKKHSVKDLGAAGTEFLRNHKHIYTRHRKKILVFFLCIVAVILWVLVFNLRKYDDFDVKETYERVDSAETHYVDFQDNFLKYSRDGAFYTEYDGDLIWNYTYEMDDPQIDVCGNYILIYDVQGTQAAILTNTGFKQTIKTAMPIVDANIASQGTVAILMQDGEAGYVQVCNDAGKVLASGELHMKNSGYPLAIALSSTAQRLMVSQLDVKDGNVKTTISFYDFSNKGKDEIDNIVATYSFSDQIIPQIAYVDGDKAIAFGDSEVIVFNNNSKASIAKETFVDGQIKSVFYDDKYWGIICQATDDEGKYIDQMTVYTLTGRKRCQKTIDIASTNAEFVANHEIVLSNNKEVELYTLQGIKKFAYEFSTSIYKIIPQDASRRYVFVEDGHTDVVRLK</sequence>
<gene>
    <name evidence="2" type="ORF">H8R94_07530</name>
</gene>
<keyword evidence="1" id="KW-1133">Transmembrane helix</keyword>
<keyword evidence="1" id="KW-0472">Membrane</keyword>
<evidence type="ECO:0008006" key="4">
    <source>
        <dbReference type="Google" id="ProtNLM"/>
    </source>
</evidence>
<comment type="caution">
    <text evidence="2">The sequence shown here is derived from an EMBL/GenBank/DDBJ whole genome shotgun (WGS) entry which is preliminary data.</text>
</comment>
<dbReference type="EMBL" id="JACOPG010000002">
    <property type="protein sequence ID" value="MBC5686453.1"/>
    <property type="molecule type" value="Genomic_DNA"/>
</dbReference>
<protein>
    <recommendedName>
        <fullName evidence="4">WD40 repeat domain-containing protein</fullName>
    </recommendedName>
</protein>
<dbReference type="InterPro" id="IPR043765">
    <property type="entry name" value="DUF5711"/>
</dbReference>
<evidence type="ECO:0000256" key="1">
    <source>
        <dbReference type="SAM" id="Phobius"/>
    </source>
</evidence>
<feature type="transmembrane region" description="Helical" evidence="1">
    <location>
        <begin position="42"/>
        <end position="61"/>
    </location>
</feature>
<keyword evidence="1" id="KW-0812">Transmembrane</keyword>
<accession>A0ABR7GG74</accession>
<reference evidence="2 3" key="1">
    <citation type="submission" date="2020-08" db="EMBL/GenBank/DDBJ databases">
        <title>Genome public.</title>
        <authorList>
            <person name="Liu C."/>
            <person name="Sun Q."/>
        </authorList>
    </citation>
    <scope>NUCLEOTIDE SEQUENCE [LARGE SCALE GENOMIC DNA]</scope>
    <source>
        <strain evidence="2 3">NSJ-9</strain>
    </source>
</reference>
<evidence type="ECO:0000313" key="3">
    <source>
        <dbReference type="Proteomes" id="UP000643810"/>
    </source>
</evidence>